<sequence>MEKVNEATIEVEAKAAALGENTVELDTPVKRGTTVIETVTLRKPSSGELRGLHLAELLNWDVASLIKLLPRICELNAQEVAQLDPADLVALGGKVTGFLLQKQTKKDASLVA</sequence>
<reference evidence="1 2" key="1">
    <citation type="submission" date="2015-11" db="EMBL/GenBank/DDBJ databases">
        <title>Complete genome sequencing of a biphenyl-degrading bacterium, Pseudomonas putida KF715 (=NBRC110667).</title>
        <authorList>
            <person name="Suenaga H."/>
            <person name="Fujihara N."/>
            <person name="Watanabe T."/>
            <person name="Hirose J."/>
            <person name="Kimura N."/>
            <person name="Yamazoe A."/>
            <person name="Hosoyama A."/>
            <person name="Shimodaira J."/>
            <person name="Furukawa K."/>
        </authorList>
    </citation>
    <scope>NUCLEOTIDE SEQUENCE [LARGE SCALE GENOMIC DNA]</scope>
    <source>
        <strain evidence="1 2">KF715</strain>
    </source>
</reference>
<dbReference type="Proteomes" id="UP000218731">
    <property type="component" value="Chromosome 1"/>
</dbReference>
<name>A0A1L7N5Z9_PSEPU</name>
<dbReference type="InterPro" id="IPR019289">
    <property type="entry name" value="Phage_tail_E/E"/>
</dbReference>
<evidence type="ECO:0000313" key="2">
    <source>
        <dbReference type="Proteomes" id="UP000218731"/>
    </source>
</evidence>
<dbReference type="EMBL" id="AP015029">
    <property type="protein sequence ID" value="BAW20846.1"/>
    <property type="molecule type" value="Genomic_DNA"/>
</dbReference>
<organism evidence="1 2">
    <name type="scientific">Pseudomonas putida</name>
    <name type="common">Arthrobacter siderocapsulatus</name>
    <dbReference type="NCBI Taxonomy" id="303"/>
    <lineage>
        <taxon>Bacteria</taxon>
        <taxon>Pseudomonadati</taxon>
        <taxon>Pseudomonadota</taxon>
        <taxon>Gammaproteobacteria</taxon>
        <taxon>Pseudomonadales</taxon>
        <taxon>Pseudomonadaceae</taxon>
        <taxon>Pseudomonas</taxon>
    </lineage>
</organism>
<accession>A0A1L7N5Z9</accession>
<dbReference type="Pfam" id="PF10109">
    <property type="entry name" value="Phage_TAC_7"/>
    <property type="match status" value="1"/>
</dbReference>
<dbReference type="AlphaFoldDB" id="A0A1L7N5Z9"/>
<evidence type="ECO:0000313" key="1">
    <source>
        <dbReference type="EMBL" id="BAW20846.1"/>
    </source>
</evidence>
<gene>
    <name evidence="1" type="ORF">KF715C_ch2730</name>
</gene>
<proteinExistence type="predicted"/>
<protein>
    <submittedName>
        <fullName evidence="1">Tail fiber protein</fullName>
    </submittedName>
</protein>
<dbReference type="RefSeq" id="WP_029885321.1">
    <property type="nucleotide sequence ID" value="NZ_AP015029.1"/>
</dbReference>